<dbReference type="Proteomes" id="UP000001025">
    <property type="component" value="Chromosome"/>
</dbReference>
<dbReference type="EMBL" id="BX294154">
    <property type="protein sequence ID" value="CAD77269.1"/>
    <property type="molecule type" value="Genomic_DNA"/>
</dbReference>
<gene>
    <name evidence="2" type="ordered locus">RB11867</name>
</gene>
<evidence type="ECO:0000313" key="3">
    <source>
        <dbReference type="Proteomes" id="UP000001025"/>
    </source>
</evidence>
<keyword evidence="3" id="KW-1185">Reference proteome</keyword>
<evidence type="ECO:0000256" key="1">
    <source>
        <dbReference type="SAM" id="MobiDB-lite"/>
    </source>
</evidence>
<dbReference type="InParanoid" id="Q7UJI9"/>
<dbReference type="HOGENOM" id="CLU_3188296_0_0_0"/>
<feature type="region of interest" description="Disordered" evidence="1">
    <location>
        <begin position="27"/>
        <end position="46"/>
    </location>
</feature>
<feature type="compositionally biased region" description="Basic and acidic residues" evidence="1">
    <location>
        <begin position="37"/>
        <end position="46"/>
    </location>
</feature>
<protein>
    <submittedName>
        <fullName evidence="2">Uncharacterized protein</fullName>
    </submittedName>
</protein>
<sequence>MSCLLFTPLVFVRGVTRLVTGERCRCHPRQTPGKPVAEPRIRYAPH</sequence>
<reference evidence="2 3" key="1">
    <citation type="journal article" date="2003" name="Proc. Natl. Acad. Sci. U.S.A.">
        <title>Complete genome sequence of the marine planctomycete Pirellula sp. strain 1.</title>
        <authorList>
            <person name="Gloeckner F.O."/>
            <person name="Kube M."/>
            <person name="Bauer M."/>
            <person name="Teeling H."/>
            <person name="Lombardot T."/>
            <person name="Ludwig W."/>
            <person name="Gade D."/>
            <person name="Beck A."/>
            <person name="Borzym K."/>
            <person name="Heitmann K."/>
            <person name="Rabus R."/>
            <person name="Schlesner H."/>
            <person name="Amann R."/>
            <person name="Reinhardt R."/>
        </authorList>
    </citation>
    <scope>NUCLEOTIDE SEQUENCE [LARGE SCALE GENOMIC DNA]</scope>
    <source>
        <strain evidence="3">DSM 10527 / NCIMB 13988 / SH1</strain>
    </source>
</reference>
<accession>Q7UJI9</accession>
<dbReference type="KEGG" id="rba:RB11867"/>
<dbReference type="AlphaFoldDB" id="Q7UJI9"/>
<organism evidence="2 3">
    <name type="scientific">Rhodopirellula baltica (strain DSM 10527 / NCIMB 13988 / SH1)</name>
    <dbReference type="NCBI Taxonomy" id="243090"/>
    <lineage>
        <taxon>Bacteria</taxon>
        <taxon>Pseudomonadati</taxon>
        <taxon>Planctomycetota</taxon>
        <taxon>Planctomycetia</taxon>
        <taxon>Pirellulales</taxon>
        <taxon>Pirellulaceae</taxon>
        <taxon>Rhodopirellula</taxon>
    </lineage>
</organism>
<proteinExistence type="predicted"/>
<name>Q7UJI9_RHOBA</name>
<evidence type="ECO:0000313" key="2">
    <source>
        <dbReference type="EMBL" id="CAD77269.1"/>
    </source>
</evidence>
<dbReference type="EnsemblBacteria" id="CAD77269">
    <property type="protein sequence ID" value="CAD77269"/>
    <property type="gene ID" value="RB11867"/>
</dbReference>